<protein>
    <recommendedName>
        <fullName evidence="5">XdhC/CoxI family protein</fullName>
    </recommendedName>
</protein>
<feature type="domain" description="XdhC- CoxI" evidence="1">
    <location>
        <begin position="18"/>
        <end position="87"/>
    </location>
</feature>
<evidence type="ECO:0000259" key="2">
    <source>
        <dbReference type="Pfam" id="PF13478"/>
    </source>
</evidence>
<dbReference type="Pfam" id="PF02625">
    <property type="entry name" value="XdhC_CoxI"/>
    <property type="match status" value="1"/>
</dbReference>
<proteinExistence type="predicted"/>
<dbReference type="KEGG" id="haz:A9404_07800"/>
<evidence type="ECO:0008006" key="5">
    <source>
        <dbReference type="Google" id="ProtNLM"/>
    </source>
</evidence>
<gene>
    <name evidence="3" type="ORF">A9404_07800</name>
</gene>
<sequence>MATYADSRVVVEAALAAHATGEVVLLVTVAATWGSSPRPPGSMLAIIAPHSADPRLIGSVSGGCVEEDLRRRLAAVPMPDRPQQICYGGAEAERVGLPCGGTLLLVVESLIDATQWAPVLAALARRESVTRLLDLRTGSVRWQPGHQAVLLTDDTFTCAFGPAWRLLLIGAGPVAGHLVRIALALEFDVTLCDGRPEVVRDWRHQFPDLADAVSLVPGSPDVVAEDLPLDRRTAVVALAHDPRQDDLGLMVALERPAFYIAAMGSLRTSEARRERLQSLGLDTRRLMAPAGLDIGSHTPAEIAVSIAAELVAARRAAGSFDEGHHDGVALSEEAQAATRHPASVASRAP</sequence>
<dbReference type="Pfam" id="PF13478">
    <property type="entry name" value="XdhC_C"/>
    <property type="match status" value="1"/>
</dbReference>
<dbReference type="PANTHER" id="PTHR30388">
    <property type="entry name" value="ALDEHYDE OXIDOREDUCTASE MOLYBDENUM COFACTOR ASSEMBLY PROTEIN"/>
    <property type="match status" value="1"/>
</dbReference>
<reference evidence="3 4" key="1">
    <citation type="submission" date="2016-06" db="EMBL/GenBank/DDBJ databases">
        <title>Insight into the functional genes involving in sulfur oxidation in Pearl River water.</title>
        <authorList>
            <person name="Luo J."/>
            <person name="Tan X."/>
            <person name="Lin W."/>
        </authorList>
    </citation>
    <scope>NUCLEOTIDE SEQUENCE [LARGE SCALE GENOMIC DNA]</scope>
    <source>
        <strain evidence="3 4">LS2</strain>
    </source>
</reference>
<dbReference type="Gene3D" id="3.40.50.720">
    <property type="entry name" value="NAD(P)-binding Rossmann-like Domain"/>
    <property type="match status" value="1"/>
</dbReference>
<dbReference type="PANTHER" id="PTHR30388:SF4">
    <property type="entry name" value="MOLYBDENUM COFACTOR INSERTION CHAPERONE PAOD"/>
    <property type="match status" value="1"/>
</dbReference>
<dbReference type="STRING" id="1860122.A9404_07800"/>
<keyword evidence="4" id="KW-1185">Reference proteome</keyword>
<dbReference type="InterPro" id="IPR052698">
    <property type="entry name" value="MoCofactor_Util/Proc"/>
</dbReference>
<evidence type="ECO:0000313" key="4">
    <source>
        <dbReference type="Proteomes" id="UP000078596"/>
    </source>
</evidence>
<dbReference type="InterPro" id="IPR027051">
    <property type="entry name" value="XdhC_Rossmann_dom"/>
</dbReference>
<name>A0A191ZHH0_9GAMM</name>
<dbReference type="OrthoDB" id="9815497at2"/>
<dbReference type="Proteomes" id="UP000078596">
    <property type="component" value="Chromosome"/>
</dbReference>
<dbReference type="InterPro" id="IPR003777">
    <property type="entry name" value="XdhC_CoxI"/>
</dbReference>
<feature type="domain" description="XdhC Rossmann" evidence="2">
    <location>
        <begin position="166"/>
        <end position="310"/>
    </location>
</feature>
<dbReference type="RefSeq" id="WP_066099874.1">
    <property type="nucleotide sequence ID" value="NZ_CP016027.1"/>
</dbReference>
<evidence type="ECO:0000259" key="1">
    <source>
        <dbReference type="Pfam" id="PF02625"/>
    </source>
</evidence>
<accession>A0A191ZHH0</accession>
<evidence type="ECO:0000313" key="3">
    <source>
        <dbReference type="EMBL" id="ANJ67298.1"/>
    </source>
</evidence>
<dbReference type="AlphaFoldDB" id="A0A191ZHH0"/>
<organism evidence="3 4">
    <name type="scientific">Halothiobacillus diazotrophicus</name>
    <dbReference type="NCBI Taxonomy" id="1860122"/>
    <lineage>
        <taxon>Bacteria</taxon>
        <taxon>Pseudomonadati</taxon>
        <taxon>Pseudomonadota</taxon>
        <taxon>Gammaproteobacteria</taxon>
        <taxon>Chromatiales</taxon>
        <taxon>Halothiobacillaceae</taxon>
        <taxon>Halothiobacillus</taxon>
    </lineage>
</organism>
<dbReference type="EMBL" id="CP016027">
    <property type="protein sequence ID" value="ANJ67298.1"/>
    <property type="molecule type" value="Genomic_DNA"/>
</dbReference>